<name>A0A399J663_9MICC</name>
<dbReference type="EMBL" id="QQXK01000049">
    <property type="protein sequence ID" value="RII40905.1"/>
    <property type="molecule type" value="Genomic_DNA"/>
</dbReference>
<sequence length="204" mass="21893">MRASWTWMPRAVPVSDAELQPGAEPISPEAKELATSTRRVVLVALLVLAILSVGLGIVWQRTGLWNPSWGAPERVAVCPSDALRPANPQETKVNVYNATDRIGQATATAEALKERGFRVGSVTNAQLPDDVREGQGVILAGPDSLDRALALQRQMPKVAIKLQPERTDGAVDLVLGDSFRGLIRPDRVSMAPGVPRCEEALFGG</sequence>
<evidence type="ECO:0000313" key="3">
    <source>
        <dbReference type="EMBL" id="RII40905.1"/>
    </source>
</evidence>
<dbReference type="InterPro" id="IPR027381">
    <property type="entry name" value="LytR/CpsA/Psr_C"/>
</dbReference>
<feature type="transmembrane region" description="Helical" evidence="1">
    <location>
        <begin position="40"/>
        <end position="59"/>
    </location>
</feature>
<evidence type="ECO:0000256" key="1">
    <source>
        <dbReference type="SAM" id="Phobius"/>
    </source>
</evidence>
<proteinExistence type="predicted"/>
<accession>A0A399J663</accession>
<feature type="domain" description="LytR/CpsA/Psr regulator C-terminal" evidence="2">
    <location>
        <begin position="91"/>
        <end position="179"/>
    </location>
</feature>
<gene>
    <name evidence="3" type="ORF">DWB68_15465</name>
</gene>
<keyword evidence="4" id="KW-1185">Reference proteome</keyword>
<dbReference type="Pfam" id="PF13399">
    <property type="entry name" value="LytR_C"/>
    <property type="match status" value="1"/>
</dbReference>
<keyword evidence="1" id="KW-0812">Transmembrane</keyword>
<evidence type="ECO:0000259" key="2">
    <source>
        <dbReference type="Pfam" id="PF13399"/>
    </source>
</evidence>
<dbReference type="Proteomes" id="UP000265419">
    <property type="component" value="Unassembled WGS sequence"/>
</dbReference>
<reference evidence="3 4" key="1">
    <citation type="submission" date="2018-07" db="EMBL/GenBank/DDBJ databases">
        <title>Arthrobacter sp. nov., isolated from raw cow's milk with high bacterial count.</title>
        <authorList>
            <person name="Hahne J."/>
            <person name="Isele D."/>
            <person name="Lipski A."/>
        </authorList>
    </citation>
    <scope>NUCLEOTIDE SEQUENCE [LARGE SCALE GENOMIC DNA]</scope>
    <source>
        <strain evidence="3 4">JZ R-35</strain>
    </source>
</reference>
<keyword evidence="1" id="KW-0472">Membrane</keyword>
<protein>
    <submittedName>
        <fullName evidence="3">LytR family transcriptional regulator</fullName>
    </submittedName>
</protein>
<dbReference type="Gene3D" id="3.30.70.2390">
    <property type="match status" value="1"/>
</dbReference>
<comment type="caution">
    <text evidence="3">The sequence shown here is derived from an EMBL/GenBank/DDBJ whole genome shotgun (WGS) entry which is preliminary data.</text>
</comment>
<keyword evidence="1" id="KW-1133">Transmembrane helix</keyword>
<evidence type="ECO:0000313" key="4">
    <source>
        <dbReference type="Proteomes" id="UP000265419"/>
    </source>
</evidence>
<dbReference type="AlphaFoldDB" id="A0A399J663"/>
<organism evidence="3 4">
    <name type="scientific">Galactobacter valiniphilus</name>
    <dbReference type="NCBI Taxonomy" id="2676122"/>
    <lineage>
        <taxon>Bacteria</taxon>
        <taxon>Bacillati</taxon>
        <taxon>Actinomycetota</taxon>
        <taxon>Actinomycetes</taxon>
        <taxon>Micrococcales</taxon>
        <taxon>Micrococcaceae</taxon>
        <taxon>Galactobacter</taxon>
    </lineage>
</organism>